<dbReference type="OrthoDB" id="3789773at2"/>
<sequence>MSETRDRRSAGGLAHVADPAALLYGALIAASVLATASAHAEAYTHVAVATTFVLGVYWLAHVYVESQSLQLSGDGRRYLHRLGHTARGELSIIQGGLPAIVVFVVADRAGLSVGSAAAVAVYFSVAVLVGAGYLTARAAGRQGWAAVLDSAAAGLFGVLVIVAKALLH</sequence>
<proteinExistence type="predicted"/>
<keyword evidence="1" id="KW-0472">Membrane</keyword>
<evidence type="ECO:0000313" key="2">
    <source>
        <dbReference type="EMBL" id="RYU12927.1"/>
    </source>
</evidence>
<feature type="transmembrane region" description="Helical" evidence="1">
    <location>
        <begin position="146"/>
        <end position="167"/>
    </location>
</feature>
<evidence type="ECO:0000256" key="1">
    <source>
        <dbReference type="SAM" id="Phobius"/>
    </source>
</evidence>
<protein>
    <submittedName>
        <fullName evidence="2">Uncharacterized protein</fullName>
    </submittedName>
</protein>
<feature type="transmembrane region" description="Helical" evidence="1">
    <location>
        <begin position="85"/>
        <end position="106"/>
    </location>
</feature>
<feature type="transmembrane region" description="Helical" evidence="1">
    <location>
        <begin position="46"/>
        <end position="64"/>
    </location>
</feature>
<dbReference type="EMBL" id="SDPU01000020">
    <property type="protein sequence ID" value="RYU12927.1"/>
    <property type="molecule type" value="Genomic_DNA"/>
</dbReference>
<name>A0A4Q5J2V4_9ACTN</name>
<accession>A0A4Q5J2V4</accession>
<feature type="transmembrane region" description="Helical" evidence="1">
    <location>
        <begin position="21"/>
        <end position="40"/>
    </location>
</feature>
<dbReference type="Proteomes" id="UP000291189">
    <property type="component" value="Unassembled WGS sequence"/>
</dbReference>
<feature type="transmembrane region" description="Helical" evidence="1">
    <location>
        <begin position="112"/>
        <end position="134"/>
    </location>
</feature>
<evidence type="ECO:0000313" key="3">
    <source>
        <dbReference type="Proteomes" id="UP000291189"/>
    </source>
</evidence>
<gene>
    <name evidence="2" type="ORF">ETU37_08205</name>
</gene>
<keyword evidence="1" id="KW-0812">Transmembrane</keyword>
<dbReference type="RefSeq" id="WP_129986746.1">
    <property type="nucleotide sequence ID" value="NZ_SDPU01000020.1"/>
</dbReference>
<comment type="caution">
    <text evidence="2">The sequence shown here is derived from an EMBL/GenBank/DDBJ whole genome shotgun (WGS) entry which is preliminary data.</text>
</comment>
<organism evidence="2 3">
    <name type="scientific">Nocardioides iriomotensis</name>
    <dbReference type="NCBI Taxonomy" id="715784"/>
    <lineage>
        <taxon>Bacteria</taxon>
        <taxon>Bacillati</taxon>
        <taxon>Actinomycetota</taxon>
        <taxon>Actinomycetes</taxon>
        <taxon>Propionibacteriales</taxon>
        <taxon>Nocardioidaceae</taxon>
        <taxon>Nocardioides</taxon>
    </lineage>
</organism>
<keyword evidence="1" id="KW-1133">Transmembrane helix</keyword>
<dbReference type="AlphaFoldDB" id="A0A4Q5J2V4"/>
<reference evidence="2 3" key="1">
    <citation type="submission" date="2019-01" db="EMBL/GenBank/DDBJ databases">
        <title>Nocardioides guangzhouensis sp. nov., an actinobacterium isolated from soil.</title>
        <authorList>
            <person name="Fu Y."/>
            <person name="Cai Y."/>
            <person name="Lin Z."/>
            <person name="Chen P."/>
        </authorList>
    </citation>
    <scope>NUCLEOTIDE SEQUENCE [LARGE SCALE GENOMIC DNA]</scope>
    <source>
        <strain evidence="2 3">NBRC 105384</strain>
    </source>
</reference>
<keyword evidence="3" id="KW-1185">Reference proteome</keyword>